<gene>
    <name evidence="1" type="ORF">Vsou_18430</name>
</gene>
<evidence type="ECO:0000313" key="2">
    <source>
        <dbReference type="Proteomes" id="UP001060771"/>
    </source>
</evidence>
<organism evidence="1 2">
    <name type="scientific">Vulcanisaeta souniana JCM 11219</name>
    <dbReference type="NCBI Taxonomy" id="1293586"/>
    <lineage>
        <taxon>Archaea</taxon>
        <taxon>Thermoproteota</taxon>
        <taxon>Thermoprotei</taxon>
        <taxon>Thermoproteales</taxon>
        <taxon>Thermoproteaceae</taxon>
        <taxon>Vulcanisaeta</taxon>
    </lineage>
</organism>
<dbReference type="InterPro" id="IPR029063">
    <property type="entry name" value="SAM-dependent_MTases_sf"/>
</dbReference>
<reference evidence="2" key="1">
    <citation type="submission" date="2022-09" db="EMBL/GenBank/DDBJ databases">
        <title>Complete genome sequence of Vulcanisaeta souniana.</title>
        <authorList>
            <person name="Kato S."/>
            <person name="Itoh T."/>
            <person name="Ohkuma M."/>
        </authorList>
    </citation>
    <scope>NUCLEOTIDE SEQUENCE [LARGE SCALE GENOMIC DNA]</scope>
    <source>
        <strain evidence="2">JCM 11219</strain>
    </source>
</reference>
<protein>
    <submittedName>
        <fullName evidence="1">Uncharacterized protein</fullName>
    </submittedName>
</protein>
<sequence>MNNGFVHEEKVNIRLADALNELGLDCRPERVSGRRRPDIRCFHNGLIIGIEASYQAPDAEGDARNRVDQGLVDLAIALQYPIRYRDVAGKELVEQIKRSQFNVKIIVPKYVKMGSLLQFIIQQLGRKKLLTEWFAVDIPTLINVIKYAVEYLIQESEVEEELENTIQVINNFVDSLKNRGVYEGIYEVMYRLYGMQSPRDEELVLAQAALSSLLTATFYEHIRNTHPRLGPLSVYVEKYGAIEGFKRALDELLKIDYREAVRLAREILDRLPSNATGRVRDLIDKGVGIAQNRTFLRRDFAGRVYHRITGDIATRKGFATFYTQVPAAYLLATLAVRALLGLEDEIKRAIDGVGDPEELIRRIKEVKVADLACGSGTRVDCNALPKSPIPNSVPMLCSGEEELRMTMLVKPNAWVVGSGPRAERIIKLRSRLLVPDRVRWNTWRVITVYGDEPLIANRFFMVKLKDENASKEKALVTWLNTTFGLLIILANREETEGALTRLNIGQWRALPILDVSKLSNNRLSVIAGIFDNYANTEFKRIPEQYGDNPDPTRLGFDLEFLMALDPGINEGKSKQCLIELYRRLGIALRTWIDKDA</sequence>
<dbReference type="EMBL" id="AP026830">
    <property type="protein sequence ID" value="BDR92750.1"/>
    <property type="molecule type" value="Genomic_DNA"/>
</dbReference>
<dbReference type="SUPFAM" id="SSF53335">
    <property type="entry name" value="S-adenosyl-L-methionine-dependent methyltransferases"/>
    <property type="match status" value="1"/>
</dbReference>
<keyword evidence="2" id="KW-1185">Reference proteome</keyword>
<accession>A0ABM8BNZ9</accession>
<proteinExistence type="predicted"/>
<evidence type="ECO:0000313" key="1">
    <source>
        <dbReference type="EMBL" id="BDR92750.1"/>
    </source>
</evidence>
<dbReference type="RefSeq" id="WP_264890701.1">
    <property type="nucleotide sequence ID" value="NZ_AP026830.1"/>
</dbReference>
<name>A0ABM8BNZ9_9CREN</name>
<dbReference type="Proteomes" id="UP001060771">
    <property type="component" value="Chromosome"/>
</dbReference>
<dbReference type="GeneID" id="76207384"/>